<proteinExistence type="predicted"/>
<evidence type="ECO:0000313" key="2">
    <source>
        <dbReference type="EMBL" id="XBX83095.1"/>
    </source>
</evidence>
<dbReference type="RefSeq" id="WP_350349111.1">
    <property type="nucleotide sequence ID" value="NZ_CP158374.1"/>
</dbReference>
<feature type="chain" id="PRO_5043772951" evidence="1">
    <location>
        <begin position="25"/>
        <end position="190"/>
    </location>
</feature>
<dbReference type="SUPFAM" id="SSF49695">
    <property type="entry name" value="gamma-Crystallin-like"/>
    <property type="match status" value="1"/>
</dbReference>
<name>A0AAU7WBL6_9MICO</name>
<accession>A0AAU7WBL6</accession>
<dbReference type="Gene3D" id="2.60.20.10">
    <property type="entry name" value="Crystallins"/>
    <property type="match status" value="1"/>
</dbReference>
<feature type="signal peptide" evidence="1">
    <location>
        <begin position="1"/>
        <end position="24"/>
    </location>
</feature>
<reference evidence="2" key="1">
    <citation type="submission" date="2024-05" db="EMBL/GenBank/DDBJ databases">
        <authorList>
            <person name="Yu L."/>
        </authorList>
    </citation>
    <scope>NUCLEOTIDE SEQUENCE</scope>
    <source>
        <strain evidence="2">G08B096</strain>
    </source>
</reference>
<gene>
    <name evidence="2" type="ORF">ABIQ69_04015</name>
</gene>
<sequence length="190" mass="19035">MHRIRIGAVAGVLLALAASGAAHAAPAGTGRDGRPAPQGEQHCVVEAVELDAAGDPLVDGTAAEPTCFATEPEVDAFLEGRASAARSVDAALASSTLIGRVYQDAGGGGGSLSFWGANACAGSTFGFPSLPAGWNDAISSGGGLNGCWVTMYTDASYGGSRLNCTPWCGGLSSWNDRVSALVFRPAGQYG</sequence>
<organism evidence="2">
    <name type="scientific">Agromyces sp. G08B096</name>
    <dbReference type="NCBI Taxonomy" id="3156399"/>
    <lineage>
        <taxon>Bacteria</taxon>
        <taxon>Bacillati</taxon>
        <taxon>Actinomycetota</taxon>
        <taxon>Actinomycetes</taxon>
        <taxon>Micrococcales</taxon>
        <taxon>Microbacteriaceae</taxon>
        <taxon>Agromyces</taxon>
    </lineage>
</organism>
<dbReference type="AlphaFoldDB" id="A0AAU7WBL6"/>
<protein>
    <submittedName>
        <fullName evidence="2">Peptidase inhibitor family I36 protein</fullName>
    </submittedName>
</protein>
<dbReference type="EMBL" id="CP158374">
    <property type="protein sequence ID" value="XBX83095.1"/>
    <property type="molecule type" value="Genomic_DNA"/>
</dbReference>
<keyword evidence="1" id="KW-0732">Signal</keyword>
<evidence type="ECO:0000256" key="1">
    <source>
        <dbReference type="SAM" id="SignalP"/>
    </source>
</evidence>
<dbReference type="InterPro" id="IPR011024">
    <property type="entry name" value="G_crystallin-like"/>
</dbReference>
<dbReference type="Pfam" id="PF03995">
    <property type="entry name" value="Inhibitor_I36"/>
    <property type="match status" value="1"/>
</dbReference>